<dbReference type="GO" id="GO:0000428">
    <property type="term" value="C:DNA-directed RNA polymerase complex"/>
    <property type="evidence" value="ECO:0007669"/>
    <property type="project" value="UniProtKB-KW"/>
</dbReference>
<evidence type="ECO:0000313" key="1">
    <source>
        <dbReference type="EMBL" id="DAF48976.1"/>
    </source>
</evidence>
<dbReference type="EMBL" id="BK032577">
    <property type="protein sequence ID" value="DAF48976.1"/>
    <property type="molecule type" value="Genomic_DNA"/>
</dbReference>
<keyword evidence="1" id="KW-0804">Transcription</keyword>
<name>A0A8S5SDF9_9CAUD</name>
<organism evidence="1">
    <name type="scientific">Siphoviridae sp. ctnpt50</name>
    <dbReference type="NCBI Taxonomy" id="2827941"/>
    <lineage>
        <taxon>Viruses</taxon>
        <taxon>Duplodnaviria</taxon>
        <taxon>Heunggongvirae</taxon>
        <taxon>Uroviricota</taxon>
        <taxon>Caudoviricetes</taxon>
    </lineage>
</organism>
<proteinExistence type="predicted"/>
<accession>A0A8S5SDF9</accession>
<sequence>MTTYIDKDALLHKMQERYEEFVNVFGNYDYYAREFGDAIKLIETAPAVTDVHEDVEGKWIRMNNKEVKCSCCSLIRNITTQEGWRFCPSCGALMLEEE</sequence>
<keyword evidence="1" id="KW-0240">DNA-directed RNA polymerase</keyword>
<protein>
    <submittedName>
        <fullName evidence="1">DNA-directed RNA polymerase</fullName>
    </submittedName>
</protein>
<reference evidence="1" key="1">
    <citation type="journal article" date="2021" name="Proc. Natl. Acad. Sci. U.S.A.">
        <title>A Catalog of Tens of Thousands of Viruses from Human Metagenomes Reveals Hidden Associations with Chronic Diseases.</title>
        <authorList>
            <person name="Tisza M.J."/>
            <person name="Buck C.B."/>
        </authorList>
    </citation>
    <scope>NUCLEOTIDE SEQUENCE</scope>
    <source>
        <strain evidence="1">Ctnpt50</strain>
    </source>
</reference>